<reference evidence="1 2" key="2">
    <citation type="journal article" date="2013" name="Genome Announc.">
        <title>Draft Genome Sequence of Methylobacterium mesophilicum Strain SR1.6/6, Isolated from Citrus sinensis.</title>
        <authorList>
            <person name="Marinho Almeida D."/>
            <person name="Dini-Andreote F."/>
            <person name="Camargo Neves A.A."/>
            <person name="Juca Ramos R.T."/>
            <person name="Andreote F.D."/>
            <person name="Carneiro A.R."/>
            <person name="Oliveira de Souza Lima A."/>
            <person name="Caracciolo Gomes de Sa P.H."/>
            <person name="Ribeiro Barbosa M.S."/>
            <person name="Araujo W.L."/>
            <person name="Silva A."/>
        </authorList>
    </citation>
    <scope>NUCLEOTIDE SEQUENCE [LARGE SCALE GENOMIC DNA]</scope>
    <source>
        <strain evidence="1 2">SR1.6/6</strain>
    </source>
</reference>
<dbReference type="RefSeq" id="WP_010684362.1">
    <property type="nucleotide sequence ID" value="NZ_CP043538.1"/>
</dbReference>
<name>A0A6B9FS56_9HYPH</name>
<keyword evidence="1" id="KW-0489">Methyltransferase</keyword>
<dbReference type="GO" id="GO:0008168">
    <property type="term" value="F:methyltransferase activity"/>
    <property type="evidence" value="ECO:0007669"/>
    <property type="project" value="UniProtKB-KW"/>
</dbReference>
<evidence type="ECO:0000313" key="2">
    <source>
        <dbReference type="Proteomes" id="UP000012488"/>
    </source>
</evidence>
<dbReference type="InterPro" id="IPR029063">
    <property type="entry name" value="SAM-dependent_MTases_sf"/>
</dbReference>
<evidence type="ECO:0000313" key="1">
    <source>
        <dbReference type="EMBL" id="QGY05513.1"/>
    </source>
</evidence>
<dbReference type="GO" id="GO:0032259">
    <property type="term" value="P:methylation"/>
    <property type="evidence" value="ECO:0007669"/>
    <property type="project" value="UniProtKB-KW"/>
</dbReference>
<protein>
    <submittedName>
        <fullName evidence="1">Class I SAM-dependent methyltransferase</fullName>
    </submittedName>
</protein>
<dbReference type="OrthoDB" id="428497at2"/>
<proteinExistence type="predicted"/>
<reference evidence="1 2" key="1">
    <citation type="journal article" date="2012" name="Genet. Mol. Biol.">
        <title>Analysis of 16S rRNA and mxaF genes revealing insights into Methylobacterium niche-specific plant association.</title>
        <authorList>
            <person name="Dourado M.N."/>
            <person name="Andreote F.D."/>
            <person name="Dini-Andreote F."/>
            <person name="Conti R."/>
            <person name="Araujo J.M."/>
            <person name="Araujo W.L."/>
        </authorList>
    </citation>
    <scope>NUCLEOTIDE SEQUENCE [LARGE SCALE GENOMIC DNA]</scope>
    <source>
        <strain evidence="1 2">SR1.6/6</strain>
    </source>
</reference>
<keyword evidence="1" id="KW-0808">Transferase</keyword>
<gene>
    <name evidence="1" type="ORF">MMSR116_29180</name>
</gene>
<dbReference type="KEGG" id="mmes:MMSR116_29180"/>
<dbReference type="EMBL" id="CP043538">
    <property type="protein sequence ID" value="QGY05513.1"/>
    <property type="molecule type" value="Genomic_DNA"/>
</dbReference>
<dbReference type="Proteomes" id="UP000012488">
    <property type="component" value="Chromosome"/>
</dbReference>
<organism evidence="1 2">
    <name type="scientific">Methylobacterium mesophilicum SR1.6/6</name>
    <dbReference type="NCBI Taxonomy" id="908290"/>
    <lineage>
        <taxon>Bacteria</taxon>
        <taxon>Pseudomonadati</taxon>
        <taxon>Pseudomonadota</taxon>
        <taxon>Alphaproteobacteria</taxon>
        <taxon>Hyphomicrobiales</taxon>
        <taxon>Methylobacteriaceae</taxon>
        <taxon>Methylobacterium</taxon>
    </lineage>
</organism>
<dbReference type="SUPFAM" id="SSF53335">
    <property type="entry name" value="S-adenosyl-L-methionine-dependent methyltransferases"/>
    <property type="match status" value="1"/>
</dbReference>
<dbReference type="AlphaFoldDB" id="A0A6B9FS56"/>
<dbReference type="Gene3D" id="3.40.50.150">
    <property type="entry name" value="Vaccinia Virus protein VP39"/>
    <property type="match status" value="1"/>
</dbReference>
<accession>A0A6B9FS56</accession>
<sequence length="317" mass="36057">MDELAHHSLGKTNNFELITLLDEVYDAINGLDGNRLYLLLDKMNDFRPSLESNKDISDIQDIVRAHKSFALLMQDPYSYHAFNKPRGFPGDASLIDLFYGHGAGRQTITEQGRFIFETFMRSPSCDAIRFRRGYYGAFLDRIASERSGRAQALALACGHLREALFSRAVTEDTIRIVGADSDVLAVNEATRSLIGRNVEIRHRSIIDFIRNRSWRETYDFIYAAGLFDYLDDRVARKVISVAFEALNPGGSISFANFLPSIRERGYMDIVMDWRLIYRTKNDMLALTSKLPQESIASIDVWIDPLDTVVYLTATKRG</sequence>